<dbReference type="GO" id="GO:0006629">
    <property type="term" value="P:lipid metabolic process"/>
    <property type="evidence" value="ECO:0007669"/>
    <property type="project" value="InterPro"/>
</dbReference>
<reference evidence="3 4" key="1">
    <citation type="journal article" date="2021" name="Sci. Rep.">
        <title>Genome sequencing of the multicellular alga Astrephomene provides insights into convergent evolution of germ-soma differentiation.</title>
        <authorList>
            <person name="Yamashita S."/>
            <person name="Yamamoto K."/>
            <person name="Matsuzaki R."/>
            <person name="Suzuki S."/>
            <person name="Yamaguchi H."/>
            <person name="Hirooka S."/>
            <person name="Minakuchi Y."/>
            <person name="Miyagishima S."/>
            <person name="Kawachi M."/>
            <person name="Toyoda A."/>
            <person name="Nozaki H."/>
        </authorList>
    </citation>
    <scope>NUCLEOTIDE SEQUENCE [LARGE SCALE GENOMIC DNA]</scope>
    <source>
        <strain evidence="3 4">NIES-4017</strain>
    </source>
</reference>
<dbReference type="CDD" id="cd00519">
    <property type="entry name" value="Lipase_3"/>
    <property type="match status" value="1"/>
</dbReference>
<dbReference type="Gene3D" id="3.40.50.1820">
    <property type="entry name" value="alpha/beta hydrolase"/>
    <property type="match status" value="1"/>
</dbReference>
<evidence type="ECO:0000259" key="2">
    <source>
        <dbReference type="Pfam" id="PF01764"/>
    </source>
</evidence>
<feature type="domain" description="Fungal lipase-type" evidence="2">
    <location>
        <begin position="611"/>
        <end position="714"/>
    </location>
</feature>
<dbReference type="InterPro" id="IPR002921">
    <property type="entry name" value="Fungal_lipase-type"/>
</dbReference>
<evidence type="ECO:0000313" key="3">
    <source>
        <dbReference type="EMBL" id="GFR45559.1"/>
    </source>
</evidence>
<feature type="region of interest" description="Disordered" evidence="1">
    <location>
        <begin position="236"/>
        <end position="285"/>
    </location>
</feature>
<feature type="compositionally biased region" description="Low complexity" evidence="1">
    <location>
        <begin position="244"/>
        <end position="257"/>
    </location>
</feature>
<dbReference type="GO" id="GO:0008970">
    <property type="term" value="F:phospholipase A1 activity"/>
    <property type="evidence" value="ECO:0007669"/>
    <property type="project" value="InterPro"/>
</dbReference>
<sequence length="1046" mass="110862">MVIISLSCTVTAQETTASSLKPSVFRTSLAPQKGPRRSLDSVCAHVLATHVNPPDSHVPAGIPSQTATAIAMEAAPVTHWTPTWTKTLQTKFLAVWESWQKLSGQISQYKALRPDWVATTQELLDQQFQRFLSSVGAAASARSTSTAAPKPLPGDAEAEANRPVTLTPYLTVADEVEISFAAMLADLCNMAYEVDKLDPELLEARHRLSLIASSLTSTGSCTSSMDAAAAILAAEEGDAEPEADGAAVQQDKQQRPQQQRRRKAAAASMAEEHEPMTPGIVSFTMGGSPPLTPAISMLQLTSPEAVTAALTSQGHGAAFAHPVYVSSLHHGLTTSLGSGDEEGDVSDSEWRAAMAAAGERGVILNRAMGGSLGTMGSMGTWEDFGTPLSEQHVTQQQQYTGRAIGAAEKATGRDGIVAELPRQSSFSAGGVLSVVPSSPEVFLRRSASAPATFYSDVNLNEERDFVPGQLYGYMTPLVERRGSIDGSLGVPGSEDDDVHVLPVAAVAQSGAAGGRALRAKQEQQGGGGRRRRSMSDSGVAQAAAVPAAAVAAAVVAGGMDGAVDGAVDSRQEEGDMAQAVAGGPPVVVASTKAPPNAWFSCDDKLSKTRYFAIQGSTSLEHWQINLQFEPVIFEDPKFGVRIHRGVYEAAKVLYRDLLPLVQQHLETSPFATVSFTGHSLGGSLATVLMLLFVIRGVLKPSNISPNYTFGSPAIFCKGAVPNAPEDRCSQCKLTCDMRAAGNEGGDQDQHHNHHFCEHHHGARTATNNNTSNSNGGASRRNSNGGNKSANTATAAAASSPPSAASAAASSATSSVDQPQVLPLGLLAQLGLSEDHVVNIIMHKDIVPRAFVCDYTHLAGMLHRWWPALRAHREHHQQQLQLEQQLDEQENPDSKVFKSLYNFVGRMAVLRPSPDLPFINGPSDASHPMLPNRPALYRVGIHEDAPLSVLDHEASSFATWDDIFEGFSTVASRNRRGGARGGGASAAADAKRAAQVASMQSSMVQFMNQPHPLATLSEYGAYGPNGCISRFHNPDNYTRALAALLDR</sequence>
<comment type="caution">
    <text evidence="3">The sequence shown here is derived from an EMBL/GenBank/DDBJ whole genome shotgun (WGS) entry which is preliminary data.</text>
</comment>
<dbReference type="EMBL" id="BMAR01000010">
    <property type="protein sequence ID" value="GFR45559.1"/>
    <property type="molecule type" value="Genomic_DNA"/>
</dbReference>
<feature type="compositionally biased region" description="Low complexity" evidence="1">
    <location>
        <begin position="763"/>
        <end position="797"/>
    </location>
</feature>
<dbReference type="InterPro" id="IPR043367">
    <property type="entry name" value="PLIP1/2/3"/>
</dbReference>
<dbReference type="PANTHER" id="PTHR46483:SF4">
    <property type="entry name" value="PHOSPHOLIPASE A1 PLIP2, CHLOROPLASTIC"/>
    <property type="match status" value="1"/>
</dbReference>
<feature type="region of interest" description="Disordered" evidence="1">
    <location>
        <begin position="512"/>
        <end position="538"/>
    </location>
</feature>
<dbReference type="SUPFAM" id="SSF53474">
    <property type="entry name" value="alpha/beta-Hydrolases"/>
    <property type="match status" value="1"/>
</dbReference>
<name>A0AAD3HLB8_9CHLO</name>
<accession>A0AAD3HLB8</accession>
<gene>
    <name evidence="3" type="ORF">Agub_g6953</name>
</gene>
<keyword evidence="4" id="KW-1185">Reference proteome</keyword>
<organism evidence="3 4">
    <name type="scientific">Astrephomene gubernaculifera</name>
    <dbReference type="NCBI Taxonomy" id="47775"/>
    <lineage>
        <taxon>Eukaryota</taxon>
        <taxon>Viridiplantae</taxon>
        <taxon>Chlorophyta</taxon>
        <taxon>core chlorophytes</taxon>
        <taxon>Chlorophyceae</taxon>
        <taxon>CS clade</taxon>
        <taxon>Chlamydomonadales</taxon>
        <taxon>Astrephomenaceae</taxon>
        <taxon>Astrephomene</taxon>
    </lineage>
</organism>
<dbReference type="Proteomes" id="UP001054857">
    <property type="component" value="Unassembled WGS sequence"/>
</dbReference>
<dbReference type="InterPro" id="IPR029058">
    <property type="entry name" value="AB_hydrolase_fold"/>
</dbReference>
<evidence type="ECO:0000256" key="1">
    <source>
        <dbReference type="SAM" id="MobiDB-lite"/>
    </source>
</evidence>
<feature type="region of interest" description="Disordered" evidence="1">
    <location>
        <begin position="762"/>
        <end position="797"/>
    </location>
</feature>
<evidence type="ECO:0000313" key="4">
    <source>
        <dbReference type="Proteomes" id="UP001054857"/>
    </source>
</evidence>
<dbReference type="PANTHER" id="PTHR46483">
    <property type="entry name" value="PHOSPHOLIPASE A1 PLIP2, CHLOROPLASTIC"/>
    <property type="match status" value="1"/>
</dbReference>
<protein>
    <recommendedName>
        <fullName evidence="2">Fungal lipase-type domain-containing protein</fullName>
    </recommendedName>
</protein>
<dbReference type="Pfam" id="PF01764">
    <property type="entry name" value="Lipase_3"/>
    <property type="match status" value="1"/>
</dbReference>
<proteinExistence type="predicted"/>
<dbReference type="AlphaFoldDB" id="A0AAD3HLB8"/>